<accession>A0A150GA56</accession>
<dbReference type="Proteomes" id="UP000075714">
    <property type="component" value="Unassembled WGS sequence"/>
</dbReference>
<evidence type="ECO:0000313" key="3">
    <source>
        <dbReference type="Proteomes" id="UP000075714"/>
    </source>
</evidence>
<dbReference type="STRING" id="33097.A0A150GA56"/>
<dbReference type="EMBL" id="LSYV01000046">
    <property type="protein sequence ID" value="KXZ46230.1"/>
    <property type="molecule type" value="Genomic_DNA"/>
</dbReference>
<name>A0A150GA56_GONPE</name>
<dbReference type="AlphaFoldDB" id="A0A150GA56"/>
<dbReference type="OrthoDB" id="249703at2759"/>
<reference evidence="3" key="1">
    <citation type="journal article" date="2016" name="Nat. Commun.">
        <title>The Gonium pectorale genome demonstrates co-option of cell cycle regulation during the evolution of multicellularity.</title>
        <authorList>
            <person name="Hanschen E.R."/>
            <person name="Marriage T.N."/>
            <person name="Ferris P.J."/>
            <person name="Hamaji T."/>
            <person name="Toyoda A."/>
            <person name="Fujiyama A."/>
            <person name="Neme R."/>
            <person name="Noguchi H."/>
            <person name="Minakuchi Y."/>
            <person name="Suzuki M."/>
            <person name="Kawai-Toyooka H."/>
            <person name="Smith D.R."/>
            <person name="Sparks H."/>
            <person name="Anderson J."/>
            <person name="Bakaric R."/>
            <person name="Luria V."/>
            <person name="Karger A."/>
            <person name="Kirschner M.W."/>
            <person name="Durand P.M."/>
            <person name="Michod R.E."/>
            <person name="Nozaki H."/>
            <person name="Olson B.J."/>
        </authorList>
    </citation>
    <scope>NUCLEOTIDE SEQUENCE [LARGE SCALE GENOMIC DNA]</scope>
    <source>
        <strain evidence="3">NIES-2863</strain>
    </source>
</reference>
<protein>
    <submittedName>
        <fullName evidence="2">Uncharacterized protein</fullName>
    </submittedName>
</protein>
<organism evidence="2 3">
    <name type="scientific">Gonium pectorale</name>
    <name type="common">Green alga</name>
    <dbReference type="NCBI Taxonomy" id="33097"/>
    <lineage>
        <taxon>Eukaryota</taxon>
        <taxon>Viridiplantae</taxon>
        <taxon>Chlorophyta</taxon>
        <taxon>core chlorophytes</taxon>
        <taxon>Chlorophyceae</taxon>
        <taxon>CS clade</taxon>
        <taxon>Chlamydomonadales</taxon>
        <taxon>Volvocaceae</taxon>
        <taxon>Gonium</taxon>
    </lineage>
</organism>
<evidence type="ECO:0000256" key="1">
    <source>
        <dbReference type="SAM" id="MobiDB-lite"/>
    </source>
</evidence>
<keyword evidence="3" id="KW-1185">Reference proteome</keyword>
<gene>
    <name evidence="2" type="ORF">GPECTOR_45g100</name>
</gene>
<evidence type="ECO:0000313" key="2">
    <source>
        <dbReference type="EMBL" id="KXZ46230.1"/>
    </source>
</evidence>
<comment type="caution">
    <text evidence="2">The sequence shown here is derived from an EMBL/GenBank/DDBJ whole genome shotgun (WGS) entry which is preliminary data.</text>
</comment>
<feature type="region of interest" description="Disordered" evidence="1">
    <location>
        <begin position="161"/>
        <end position="180"/>
    </location>
</feature>
<sequence>MAEIKAALKEGGKKGIDLQGMSDMGGVKYFNVVLESANGDVELISKVLEGMNAEVDEAAEERRGGAGDLGKLLLSAGDKTLALLCNIPKVLQETRPEVTMAEWVDTVVKAAGGPVASREETDTTIKVLINGDAEKELFPLKMRDAAQTAGFAWLREKGLLPDQDSDDDYIPDPEAAGVDW</sequence>
<proteinExistence type="predicted"/>